<dbReference type="Proteomes" id="UP000236291">
    <property type="component" value="Unassembled WGS sequence"/>
</dbReference>
<feature type="transmembrane region" description="Helical" evidence="8">
    <location>
        <begin position="181"/>
        <end position="200"/>
    </location>
</feature>
<evidence type="ECO:0000256" key="5">
    <source>
        <dbReference type="ARBA" id="ARBA00022989"/>
    </source>
</evidence>
<evidence type="ECO:0000256" key="7">
    <source>
        <dbReference type="ARBA" id="ARBA00023242"/>
    </source>
</evidence>
<dbReference type="GO" id="GO:0005637">
    <property type="term" value="C:nuclear inner membrane"/>
    <property type="evidence" value="ECO:0007669"/>
    <property type="project" value="UniProtKB-SubCell"/>
</dbReference>
<dbReference type="InterPro" id="IPR019358">
    <property type="entry name" value="NEMP_fam"/>
</dbReference>
<proteinExistence type="inferred from homology"/>
<comment type="subcellular location">
    <subcellularLocation>
        <location evidence="1">Nucleus inner membrane</location>
        <topology evidence="1">Multi-pass membrane protein</topology>
        <orientation evidence="1">Nucleoplasmic side</orientation>
    </subcellularLocation>
</comment>
<organism evidence="9 10">
    <name type="scientific">Trifolium pratense</name>
    <name type="common">Red clover</name>
    <dbReference type="NCBI Taxonomy" id="57577"/>
    <lineage>
        <taxon>Eukaryota</taxon>
        <taxon>Viridiplantae</taxon>
        <taxon>Streptophyta</taxon>
        <taxon>Embryophyta</taxon>
        <taxon>Tracheophyta</taxon>
        <taxon>Spermatophyta</taxon>
        <taxon>Magnoliopsida</taxon>
        <taxon>eudicotyledons</taxon>
        <taxon>Gunneridae</taxon>
        <taxon>Pentapetalae</taxon>
        <taxon>rosids</taxon>
        <taxon>fabids</taxon>
        <taxon>Fabales</taxon>
        <taxon>Fabaceae</taxon>
        <taxon>Papilionoideae</taxon>
        <taxon>50 kb inversion clade</taxon>
        <taxon>NPAAA clade</taxon>
        <taxon>Hologalegina</taxon>
        <taxon>IRL clade</taxon>
        <taxon>Trifolieae</taxon>
        <taxon>Trifolium</taxon>
    </lineage>
</organism>
<keyword evidence="7" id="KW-0539">Nucleus</keyword>
<feature type="transmembrane region" description="Helical" evidence="8">
    <location>
        <begin position="212"/>
        <end position="233"/>
    </location>
</feature>
<evidence type="ECO:0000256" key="6">
    <source>
        <dbReference type="ARBA" id="ARBA00023136"/>
    </source>
</evidence>
<feature type="transmembrane region" description="Helical" evidence="8">
    <location>
        <begin position="155"/>
        <end position="175"/>
    </location>
</feature>
<comment type="similarity">
    <text evidence="2">Belongs to the NEMP family.</text>
</comment>
<dbReference type="Pfam" id="PF10225">
    <property type="entry name" value="NEMP"/>
    <property type="match status" value="1"/>
</dbReference>
<keyword evidence="5 8" id="KW-1133">Transmembrane helix</keyword>
<comment type="caution">
    <text evidence="9">The sequence shown here is derived from an EMBL/GenBank/DDBJ whole genome shotgun (WGS) entry which is preliminary data.</text>
</comment>
<dbReference type="ExpressionAtlas" id="A0A2K3P0T4">
    <property type="expression patterns" value="baseline"/>
</dbReference>
<reference evidence="9 10" key="2">
    <citation type="journal article" date="2017" name="Front. Plant Sci.">
        <title>Gene Classification and Mining of Molecular Markers Useful in Red Clover (Trifolium pratense) Breeding.</title>
        <authorList>
            <person name="Istvanek J."/>
            <person name="Dluhosova J."/>
            <person name="Dluhos P."/>
            <person name="Patkova L."/>
            <person name="Nedelnik J."/>
            <person name="Repkova J."/>
        </authorList>
    </citation>
    <scope>NUCLEOTIDE SEQUENCE [LARGE SCALE GENOMIC DNA]</scope>
    <source>
        <strain evidence="10">cv. Tatra</strain>
        <tissue evidence="9">Young leaves</tissue>
    </source>
</reference>
<dbReference type="AlphaFoldDB" id="A0A2K3P0T4"/>
<dbReference type="STRING" id="57577.A0A2K3P0T4"/>
<evidence type="ECO:0000256" key="1">
    <source>
        <dbReference type="ARBA" id="ARBA00004575"/>
    </source>
</evidence>
<keyword evidence="3 8" id="KW-0812">Transmembrane</keyword>
<name>A0A2K3P0T4_TRIPR</name>
<evidence type="ECO:0000256" key="2">
    <source>
        <dbReference type="ARBA" id="ARBA00005748"/>
    </source>
</evidence>
<keyword evidence="6 8" id="KW-0472">Membrane</keyword>
<reference evidence="9 10" key="1">
    <citation type="journal article" date="2014" name="Am. J. Bot.">
        <title>Genome assembly and annotation for red clover (Trifolium pratense; Fabaceae).</title>
        <authorList>
            <person name="Istvanek J."/>
            <person name="Jaros M."/>
            <person name="Krenek A."/>
            <person name="Repkova J."/>
        </authorList>
    </citation>
    <scope>NUCLEOTIDE SEQUENCE [LARGE SCALE GENOMIC DNA]</scope>
    <source>
        <strain evidence="10">cv. Tatra</strain>
        <tissue evidence="9">Young leaves</tissue>
    </source>
</reference>
<dbReference type="PANTHER" id="PTHR31587">
    <property type="entry name" value="TRANSMEMBRANE PROTEIN (DUF2215)"/>
    <property type="match status" value="1"/>
</dbReference>
<protein>
    <submittedName>
        <fullName evidence="9">Profilin</fullName>
    </submittedName>
</protein>
<accession>A0A2K3P0T4</accession>
<evidence type="ECO:0000256" key="8">
    <source>
        <dbReference type="SAM" id="Phobius"/>
    </source>
</evidence>
<evidence type="ECO:0000256" key="3">
    <source>
        <dbReference type="ARBA" id="ARBA00022692"/>
    </source>
</evidence>
<keyword evidence="4" id="KW-0732">Signal</keyword>
<gene>
    <name evidence="9" type="primary">profilin</name>
    <name evidence="9" type="ORF">L195_g005436</name>
</gene>
<evidence type="ECO:0000313" key="9">
    <source>
        <dbReference type="EMBL" id="PNY08898.1"/>
    </source>
</evidence>
<evidence type="ECO:0000313" key="10">
    <source>
        <dbReference type="Proteomes" id="UP000236291"/>
    </source>
</evidence>
<sequence>MTSQSWILRLIFIWASASLVLANERSFYIVQNTTLQLSRGLPVGNSPGSKPGATVVVERVRIHGLPRFRNLRKFAHSVKVKLLPANSNVRLPNIEICFHRNASLAMGMCSQGQWEKVVKGSWVRSMSPFDHKLLDIRTLGSTLENFELSVEEEFFAYRIVLLILGITLLSSASFLSQSLAFYYSSAMAIGIILVILIILYQGMKLLPTGRRSSLAIVLYSSALGLGTFLLRYIPGLVRSILTELGIDEDMYNPAYGKMGACKGVKYKGSDNEAVFA</sequence>
<dbReference type="PANTHER" id="PTHR31587:SF4">
    <property type="entry name" value="TRANSMEMBRANE PROTEIN (DUF2215)"/>
    <property type="match status" value="1"/>
</dbReference>
<feature type="transmembrane region" description="Helical" evidence="8">
    <location>
        <begin position="6"/>
        <end position="22"/>
    </location>
</feature>
<dbReference type="EMBL" id="ASHM01002803">
    <property type="protein sequence ID" value="PNY08898.1"/>
    <property type="molecule type" value="Genomic_DNA"/>
</dbReference>
<evidence type="ECO:0000256" key="4">
    <source>
        <dbReference type="ARBA" id="ARBA00022729"/>
    </source>
</evidence>